<protein>
    <submittedName>
        <fullName evidence="8">Cytoplasmic protein NCK2</fullName>
    </submittedName>
</protein>
<reference evidence="8" key="1">
    <citation type="submission" date="2018-10" db="EMBL/GenBank/DDBJ databases">
        <title>Transcriptome assembly of Aceria tosichella (Wheat curl mite) Type 2.</title>
        <authorList>
            <person name="Scully E.D."/>
            <person name="Geib S.M."/>
            <person name="Palmer N.A."/>
            <person name="Gupta A.K."/>
            <person name="Sarath G."/>
            <person name="Tatineni S."/>
        </authorList>
    </citation>
    <scope>NUCLEOTIDE SEQUENCE</scope>
    <source>
        <strain evidence="8">LincolnNE</strain>
    </source>
</reference>
<feature type="domain" description="SH3" evidence="7">
    <location>
        <begin position="41"/>
        <end position="100"/>
    </location>
</feature>
<evidence type="ECO:0000256" key="3">
    <source>
        <dbReference type="PROSITE-ProRule" id="PRU00191"/>
    </source>
</evidence>
<keyword evidence="2 3" id="KW-0727">SH2 domain</keyword>
<dbReference type="GO" id="GO:0005737">
    <property type="term" value="C:cytoplasm"/>
    <property type="evidence" value="ECO:0007669"/>
    <property type="project" value="TreeGrafter"/>
</dbReference>
<organism evidence="8">
    <name type="scientific">Aceria tosichella</name>
    <name type="common">wheat curl mite</name>
    <dbReference type="NCBI Taxonomy" id="561515"/>
    <lineage>
        <taxon>Eukaryota</taxon>
        <taxon>Metazoa</taxon>
        <taxon>Ecdysozoa</taxon>
        <taxon>Arthropoda</taxon>
        <taxon>Chelicerata</taxon>
        <taxon>Arachnida</taxon>
        <taxon>Acari</taxon>
        <taxon>Acariformes</taxon>
        <taxon>Trombidiformes</taxon>
        <taxon>Prostigmata</taxon>
        <taxon>Eupodina</taxon>
        <taxon>Eriophyoidea</taxon>
        <taxon>Eriophyidae</taxon>
        <taxon>Eriophyinae</taxon>
        <taxon>Aceriini</taxon>
        <taxon>Aceria</taxon>
    </lineage>
</organism>
<gene>
    <name evidence="8" type="primary">NCK2</name>
    <name evidence="8" type="ORF">g.15681</name>
</gene>
<dbReference type="GO" id="GO:0048013">
    <property type="term" value="P:ephrin receptor signaling pathway"/>
    <property type="evidence" value="ECO:0007669"/>
    <property type="project" value="TreeGrafter"/>
</dbReference>
<accession>A0A6G1SIF7</accession>
<evidence type="ECO:0000256" key="5">
    <source>
        <dbReference type="SAM" id="MobiDB-lite"/>
    </source>
</evidence>
<dbReference type="Gene3D" id="3.30.505.10">
    <property type="entry name" value="SH2 domain"/>
    <property type="match status" value="1"/>
</dbReference>
<feature type="compositionally biased region" description="Polar residues" evidence="5">
    <location>
        <begin position="478"/>
        <end position="513"/>
    </location>
</feature>
<dbReference type="PRINTS" id="PR00401">
    <property type="entry name" value="SH2DOMAIN"/>
</dbReference>
<dbReference type="EMBL" id="GGYP01004932">
    <property type="protein sequence ID" value="MDE49703.1"/>
    <property type="molecule type" value="Transcribed_RNA"/>
</dbReference>
<feature type="domain" description="SH2" evidence="6">
    <location>
        <begin position="568"/>
        <end position="662"/>
    </location>
</feature>
<sequence>MLNSKFGSRQVANVIATENDRFGVNSSSSSATIDNGNNNSNQESYVIAKYDYDSQGPQELSIRKGDRLMLLDDSRHWWRVLNSDSLTGFVPSNYVKREKQSLFDSIRRGIRVNTKSKKSSTAQQFANHNNSDVAPVYPLIGKNTLSELPADSSTQFSSSKQLFEPNKSSDRKQPITNSDILVRELGPNFNNNCSSNILHKPSFNSNANDNCNNITAAASSAIISTAIIKYNYKSQQPDELSLTKGAKVSVLEKSDDGWWKGDLDGVIGWFPSNYVVEQASGDLNDEGQSNNNANSIIASNNKFTSPFKGASVQYNRQESSNTNNSQSDALFNTNNSVLQQPQQQDNFSLLPDSKSHKQIARQDHRNPGEAEEEVLFVVVALYSFQAQTSEELSFVKDERLDIIEKPINDPDWWRARNKSYEIGLVPKNYVQIVPGIKSIRTWTNSIDSNRQHAATDLSGGDEPTSAFNLVNNNKFGSTNINSSLDQSRNNNPSNGLLAESRQTSTMALTSSGTHRAEKQENISSSMRGSMPVTTNITTTATPAATTVESLVQSAHELAVKLNLNERVWYHGVMSRLQCDQLLNAYADDGDFLVRNSETSAGEFSVSLKAPMRNKHFRVHYVNEGFCIGQRTFATLDELVEHYKRTPIYTSASGEKMFLKKPYCR</sequence>
<dbReference type="SMART" id="SM00326">
    <property type="entry name" value="SH3"/>
    <property type="match status" value="3"/>
</dbReference>
<proteinExistence type="predicted"/>
<feature type="compositionally biased region" description="Polar residues" evidence="5">
    <location>
        <begin position="150"/>
        <end position="161"/>
    </location>
</feature>
<dbReference type="SUPFAM" id="SSF55550">
    <property type="entry name" value="SH2 domain"/>
    <property type="match status" value="1"/>
</dbReference>
<dbReference type="PANTHER" id="PTHR19969">
    <property type="entry name" value="SH2-SH3 ADAPTOR PROTEIN-RELATED"/>
    <property type="match status" value="1"/>
</dbReference>
<dbReference type="InterPro" id="IPR000980">
    <property type="entry name" value="SH2"/>
</dbReference>
<dbReference type="PROSITE" id="PS50002">
    <property type="entry name" value="SH3"/>
    <property type="match status" value="3"/>
</dbReference>
<dbReference type="Gene3D" id="2.30.30.40">
    <property type="entry name" value="SH3 Domains"/>
    <property type="match status" value="3"/>
</dbReference>
<dbReference type="CDD" id="cd11767">
    <property type="entry name" value="SH3_Nck_3"/>
    <property type="match status" value="1"/>
</dbReference>
<dbReference type="SMART" id="SM00252">
    <property type="entry name" value="SH2"/>
    <property type="match status" value="1"/>
</dbReference>
<dbReference type="FunFam" id="2.30.30.40:FF:000110">
    <property type="entry name" value="Cytoplasmic protein"/>
    <property type="match status" value="1"/>
</dbReference>
<dbReference type="PANTHER" id="PTHR19969:SF14">
    <property type="entry name" value="DREADLOCKS, ISOFORM B"/>
    <property type="match status" value="1"/>
</dbReference>
<evidence type="ECO:0000259" key="6">
    <source>
        <dbReference type="PROSITE" id="PS50001"/>
    </source>
</evidence>
<keyword evidence="1 4" id="KW-0728">SH3 domain</keyword>
<dbReference type="CDD" id="cd11766">
    <property type="entry name" value="SH3_Nck_2"/>
    <property type="match status" value="1"/>
</dbReference>
<dbReference type="InterPro" id="IPR051184">
    <property type="entry name" value="Tyrosine-phos_adapter"/>
</dbReference>
<dbReference type="GO" id="GO:0030971">
    <property type="term" value="F:receptor tyrosine kinase binding"/>
    <property type="evidence" value="ECO:0007669"/>
    <property type="project" value="TreeGrafter"/>
</dbReference>
<dbReference type="InterPro" id="IPR036028">
    <property type="entry name" value="SH3-like_dom_sf"/>
</dbReference>
<feature type="region of interest" description="Disordered" evidence="5">
    <location>
        <begin position="478"/>
        <end position="531"/>
    </location>
</feature>
<dbReference type="AlphaFoldDB" id="A0A6G1SIF7"/>
<evidence type="ECO:0000256" key="1">
    <source>
        <dbReference type="ARBA" id="ARBA00022443"/>
    </source>
</evidence>
<dbReference type="GO" id="GO:0035591">
    <property type="term" value="F:signaling adaptor activity"/>
    <property type="evidence" value="ECO:0007669"/>
    <property type="project" value="TreeGrafter"/>
</dbReference>
<dbReference type="Pfam" id="PF00018">
    <property type="entry name" value="SH3_1"/>
    <property type="match status" value="3"/>
</dbReference>
<dbReference type="PRINTS" id="PR00452">
    <property type="entry name" value="SH3DOMAIN"/>
</dbReference>
<name>A0A6G1SIF7_9ACAR</name>
<dbReference type="InterPro" id="IPR001452">
    <property type="entry name" value="SH3_domain"/>
</dbReference>
<feature type="domain" description="SH3" evidence="7">
    <location>
        <begin position="221"/>
        <end position="280"/>
    </location>
</feature>
<evidence type="ECO:0000256" key="4">
    <source>
        <dbReference type="PROSITE-ProRule" id="PRU00192"/>
    </source>
</evidence>
<dbReference type="Pfam" id="PF00017">
    <property type="entry name" value="SH2"/>
    <property type="match status" value="1"/>
</dbReference>
<evidence type="ECO:0000256" key="2">
    <source>
        <dbReference type="ARBA" id="ARBA00022999"/>
    </source>
</evidence>
<dbReference type="SUPFAM" id="SSF50044">
    <property type="entry name" value="SH3-domain"/>
    <property type="match status" value="3"/>
</dbReference>
<evidence type="ECO:0000313" key="8">
    <source>
        <dbReference type="EMBL" id="MDE49703.1"/>
    </source>
</evidence>
<dbReference type="InterPro" id="IPR036860">
    <property type="entry name" value="SH2_dom_sf"/>
</dbReference>
<dbReference type="PROSITE" id="PS50001">
    <property type="entry name" value="SH2"/>
    <property type="match status" value="1"/>
</dbReference>
<dbReference type="PRINTS" id="PR01887">
    <property type="entry name" value="SPECTRNALPHA"/>
</dbReference>
<evidence type="ECO:0000259" key="7">
    <source>
        <dbReference type="PROSITE" id="PS50002"/>
    </source>
</evidence>
<feature type="domain" description="SH3" evidence="7">
    <location>
        <begin position="373"/>
        <end position="435"/>
    </location>
</feature>
<dbReference type="GO" id="GO:0048468">
    <property type="term" value="P:cell development"/>
    <property type="evidence" value="ECO:0007669"/>
    <property type="project" value="UniProtKB-ARBA"/>
</dbReference>
<dbReference type="GO" id="GO:0016477">
    <property type="term" value="P:cell migration"/>
    <property type="evidence" value="ECO:0007669"/>
    <property type="project" value="TreeGrafter"/>
</dbReference>
<feature type="region of interest" description="Disordered" evidence="5">
    <location>
        <begin position="150"/>
        <end position="175"/>
    </location>
</feature>